<dbReference type="AlphaFoldDB" id="A0A6G5AHQ0"/>
<name>A0A6G5AHQ0_RHIMP</name>
<organism evidence="2">
    <name type="scientific">Rhipicephalus microplus</name>
    <name type="common">Cattle tick</name>
    <name type="synonym">Boophilus microplus</name>
    <dbReference type="NCBI Taxonomy" id="6941"/>
    <lineage>
        <taxon>Eukaryota</taxon>
        <taxon>Metazoa</taxon>
        <taxon>Ecdysozoa</taxon>
        <taxon>Arthropoda</taxon>
        <taxon>Chelicerata</taxon>
        <taxon>Arachnida</taxon>
        <taxon>Acari</taxon>
        <taxon>Parasitiformes</taxon>
        <taxon>Ixodida</taxon>
        <taxon>Ixodoidea</taxon>
        <taxon>Ixodidae</taxon>
        <taxon>Rhipicephalinae</taxon>
        <taxon>Rhipicephalus</taxon>
        <taxon>Boophilus</taxon>
    </lineage>
</organism>
<sequence>MSCNQIVQQKAVVDKQTWKIGTLVHSCCTGQSGLNFSSSASTLAMYTTCPRLFFFSTLLCLPLLSLKVLVAFCIAHFLFLYNIHIYMKGVCRESLCVHVLFTLCKKGVLLL</sequence>
<protein>
    <submittedName>
        <fullName evidence="2">Uncharacterized protein</fullName>
    </submittedName>
</protein>
<evidence type="ECO:0000256" key="1">
    <source>
        <dbReference type="SAM" id="Phobius"/>
    </source>
</evidence>
<evidence type="ECO:0000313" key="2">
    <source>
        <dbReference type="EMBL" id="NIE49710.1"/>
    </source>
</evidence>
<keyword evidence="1" id="KW-1133">Transmembrane helix</keyword>
<feature type="transmembrane region" description="Helical" evidence="1">
    <location>
        <begin position="52"/>
        <end position="79"/>
    </location>
</feature>
<proteinExistence type="predicted"/>
<accession>A0A6G5AHQ0</accession>
<keyword evidence="1" id="KW-0812">Transmembrane</keyword>
<reference evidence="2" key="1">
    <citation type="submission" date="2020-03" db="EMBL/GenBank/DDBJ databases">
        <title>A transcriptome and proteome of the tick Rhipicephalus microplus shaped by the genetic composition of its hosts and developmental stage.</title>
        <authorList>
            <person name="Garcia G.R."/>
            <person name="Ribeiro J.M.C."/>
            <person name="Maruyama S.R."/>
            <person name="Gardinasse L.G."/>
            <person name="Nelson K."/>
            <person name="Ferreira B.R."/>
            <person name="Andrade T.G."/>
            <person name="Santos I.K.F.M."/>
        </authorList>
    </citation>
    <scope>NUCLEOTIDE SEQUENCE</scope>
    <source>
        <strain evidence="2">NSGR</strain>
        <tissue evidence="2">Salivary glands</tissue>
    </source>
</reference>
<keyword evidence="1" id="KW-0472">Membrane</keyword>
<dbReference type="EMBL" id="GIKN01007437">
    <property type="protein sequence ID" value="NIE49710.1"/>
    <property type="molecule type" value="Transcribed_RNA"/>
</dbReference>